<evidence type="ECO:0000313" key="6">
    <source>
        <dbReference type="EMBL" id="TBN57402.1"/>
    </source>
</evidence>
<dbReference type="InterPro" id="IPR003439">
    <property type="entry name" value="ABC_transporter-like_ATP-bd"/>
</dbReference>
<name>A0A4Q9GR64_9MICO</name>
<dbReference type="PROSITE" id="PS00211">
    <property type="entry name" value="ABC_TRANSPORTER_1"/>
    <property type="match status" value="1"/>
</dbReference>
<dbReference type="InterPro" id="IPR017871">
    <property type="entry name" value="ABC_transporter-like_CS"/>
</dbReference>
<dbReference type="InterPro" id="IPR013611">
    <property type="entry name" value="Transp-assoc_OB_typ2"/>
</dbReference>
<dbReference type="GO" id="GO:0005524">
    <property type="term" value="F:ATP binding"/>
    <property type="evidence" value="ECO:0007669"/>
    <property type="project" value="UniProtKB-KW"/>
</dbReference>
<dbReference type="RefSeq" id="WP_130981513.1">
    <property type="nucleotide sequence ID" value="NZ_SISG01000001.1"/>
</dbReference>
<evidence type="ECO:0000259" key="5">
    <source>
        <dbReference type="PROSITE" id="PS50893"/>
    </source>
</evidence>
<dbReference type="SMART" id="SM00382">
    <property type="entry name" value="AAA"/>
    <property type="match status" value="1"/>
</dbReference>
<dbReference type="PANTHER" id="PTHR42781">
    <property type="entry name" value="SPERMIDINE/PUTRESCINE IMPORT ATP-BINDING PROTEIN POTA"/>
    <property type="match status" value="1"/>
</dbReference>
<dbReference type="InterPro" id="IPR008995">
    <property type="entry name" value="Mo/tungstate-bd_C_term_dom"/>
</dbReference>
<gene>
    <name evidence="6" type="ORF">EYE40_08335</name>
</gene>
<keyword evidence="1" id="KW-0813">Transport</keyword>
<dbReference type="Pfam" id="PF00005">
    <property type="entry name" value="ABC_tran"/>
    <property type="match status" value="1"/>
</dbReference>
<evidence type="ECO:0000256" key="1">
    <source>
        <dbReference type="ARBA" id="ARBA00022448"/>
    </source>
</evidence>
<dbReference type="AlphaFoldDB" id="A0A4Q9GR64"/>
<dbReference type="SUPFAM" id="SSF50331">
    <property type="entry name" value="MOP-like"/>
    <property type="match status" value="1"/>
</dbReference>
<dbReference type="SUPFAM" id="SSF52540">
    <property type="entry name" value="P-loop containing nucleoside triphosphate hydrolases"/>
    <property type="match status" value="1"/>
</dbReference>
<comment type="caution">
    <text evidence="6">The sequence shown here is derived from an EMBL/GenBank/DDBJ whole genome shotgun (WGS) entry which is preliminary data.</text>
</comment>
<dbReference type="GO" id="GO:0043190">
    <property type="term" value="C:ATP-binding cassette (ABC) transporter complex"/>
    <property type="evidence" value="ECO:0007669"/>
    <property type="project" value="InterPro"/>
</dbReference>
<dbReference type="GO" id="GO:0016887">
    <property type="term" value="F:ATP hydrolysis activity"/>
    <property type="evidence" value="ECO:0007669"/>
    <property type="project" value="InterPro"/>
</dbReference>
<keyword evidence="3 6" id="KW-0067">ATP-binding</keyword>
<dbReference type="FunFam" id="3.40.50.300:FF:000425">
    <property type="entry name" value="Probable ABC transporter, ATP-binding subunit"/>
    <property type="match status" value="1"/>
</dbReference>
<dbReference type="InterPro" id="IPR003593">
    <property type="entry name" value="AAA+_ATPase"/>
</dbReference>
<evidence type="ECO:0000313" key="7">
    <source>
        <dbReference type="Proteomes" id="UP000294194"/>
    </source>
</evidence>
<evidence type="ECO:0000256" key="2">
    <source>
        <dbReference type="ARBA" id="ARBA00022741"/>
    </source>
</evidence>
<protein>
    <recommendedName>
        <fullName evidence="4">ABC-type quaternary amine transporter</fullName>
        <ecNumber evidence="4">7.6.2.9</ecNumber>
    </recommendedName>
</protein>
<evidence type="ECO:0000256" key="3">
    <source>
        <dbReference type="ARBA" id="ARBA00022840"/>
    </source>
</evidence>
<accession>A0A4Q9GR64</accession>
<dbReference type="PANTHER" id="PTHR42781:SF4">
    <property type="entry name" value="SPERMIDINE_PUTRESCINE IMPORT ATP-BINDING PROTEIN POTA"/>
    <property type="match status" value="1"/>
</dbReference>
<dbReference type="Pfam" id="PF08402">
    <property type="entry name" value="TOBE_2"/>
    <property type="match status" value="1"/>
</dbReference>
<sequence length="347" mass="37089">MTSTTGATVELRNVVKTYGSHSALSGIDLAIAPGEFVALLGPSGCGKTTALRALSGLELVNSGSILIDGEDVAAVPTNKRDIGMVFQSYSLFPHMTSIENVEFGLRMRRVSSPERTLRAAEALELVGLGHLADRYAHQLSGGQQQRVALARALVTRPRVLLLDEPLSALDAKVRVQLRDQIRRIQTDLGITTVFVTHDQEEALAVADRVAVMKDGRIEQIGTPEELYTTPASSFVADFVGLSNRVNGELRDGAVTVYGATLPVLGTPPAAGPVTAYVRPEDVFFAIDDGIPATVVVSSFLGSLRRTSVRLADDSLVSVQHAVGERYAPGDEVRVRFGSSAVAVRERD</sequence>
<dbReference type="PROSITE" id="PS50893">
    <property type="entry name" value="ABC_TRANSPORTER_2"/>
    <property type="match status" value="1"/>
</dbReference>
<keyword evidence="2" id="KW-0547">Nucleotide-binding</keyword>
<evidence type="ECO:0000256" key="4">
    <source>
        <dbReference type="ARBA" id="ARBA00066388"/>
    </source>
</evidence>
<dbReference type="GO" id="GO:0015418">
    <property type="term" value="F:ABC-type quaternary ammonium compound transporting activity"/>
    <property type="evidence" value="ECO:0007669"/>
    <property type="project" value="UniProtKB-EC"/>
</dbReference>
<dbReference type="EC" id="7.6.2.9" evidence="4"/>
<reference evidence="7" key="1">
    <citation type="submission" date="2019-02" db="EMBL/GenBank/DDBJ databases">
        <title>Glaciihabitans arcticus sp. nov., a psychrotolerant bacterium isolated from polar soil.</title>
        <authorList>
            <person name="Dahal R.H."/>
        </authorList>
    </citation>
    <scope>NUCLEOTIDE SEQUENCE [LARGE SCALE GENOMIC DNA]</scope>
    <source>
        <strain evidence="7">RP-3-7</strain>
    </source>
</reference>
<dbReference type="InterPro" id="IPR027417">
    <property type="entry name" value="P-loop_NTPase"/>
</dbReference>
<proteinExistence type="predicted"/>
<keyword evidence="7" id="KW-1185">Reference proteome</keyword>
<dbReference type="Proteomes" id="UP000294194">
    <property type="component" value="Unassembled WGS sequence"/>
</dbReference>
<organism evidence="6 7">
    <name type="scientific">Glaciihabitans arcticus</name>
    <dbReference type="NCBI Taxonomy" id="2668039"/>
    <lineage>
        <taxon>Bacteria</taxon>
        <taxon>Bacillati</taxon>
        <taxon>Actinomycetota</taxon>
        <taxon>Actinomycetes</taxon>
        <taxon>Micrococcales</taxon>
        <taxon>Microbacteriaceae</taxon>
        <taxon>Glaciihabitans</taxon>
    </lineage>
</organism>
<dbReference type="EMBL" id="SISG01000001">
    <property type="protein sequence ID" value="TBN57402.1"/>
    <property type="molecule type" value="Genomic_DNA"/>
</dbReference>
<dbReference type="Gene3D" id="3.40.50.300">
    <property type="entry name" value="P-loop containing nucleotide triphosphate hydrolases"/>
    <property type="match status" value="1"/>
</dbReference>
<dbReference type="InterPro" id="IPR050093">
    <property type="entry name" value="ABC_SmlMolc_Importer"/>
</dbReference>
<feature type="domain" description="ABC transporter" evidence="5">
    <location>
        <begin position="9"/>
        <end position="239"/>
    </location>
</feature>